<evidence type="ECO:0000256" key="5">
    <source>
        <dbReference type="ARBA" id="ARBA00022842"/>
    </source>
</evidence>
<evidence type="ECO:0000256" key="2">
    <source>
        <dbReference type="ARBA" id="ARBA00009997"/>
    </source>
</evidence>
<dbReference type="GO" id="GO:0050545">
    <property type="term" value="F:sulfopyruvate decarboxylase activity"/>
    <property type="evidence" value="ECO:0007669"/>
    <property type="project" value="TreeGrafter"/>
</dbReference>
<dbReference type="EMBL" id="FAXA01000010">
    <property type="protein sequence ID" value="CUV01127.1"/>
    <property type="molecule type" value="Genomic_DNA"/>
</dbReference>
<evidence type="ECO:0000256" key="3">
    <source>
        <dbReference type="ARBA" id="ARBA00012953"/>
    </source>
</evidence>
<organism evidence="7">
    <name type="scientific">hydrothermal vent metagenome</name>
    <dbReference type="NCBI Taxonomy" id="652676"/>
    <lineage>
        <taxon>unclassified sequences</taxon>
        <taxon>metagenomes</taxon>
        <taxon>ecological metagenomes</taxon>
    </lineage>
</organism>
<dbReference type="GO" id="GO:0000287">
    <property type="term" value="F:magnesium ion binding"/>
    <property type="evidence" value="ECO:0007669"/>
    <property type="project" value="InterPro"/>
</dbReference>
<evidence type="ECO:0000256" key="4">
    <source>
        <dbReference type="ARBA" id="ARBA00022801"/>
    </source>
</evidence>
<evidence type="ECO:0000256" key="6">
    <source>
        <dbReference type="ARBA" id="ARBA00033711"/>
    </source>
</evidence>
<dbReference type="PANTHER" id="PTHR37311:SF1">
    <property type="entry name" value="2-PHOSPHOSULFOLACTATE PHOSPHATASE-RELATED"/>
    <property type="match status" value="1"/>
</dbReference>
<evidence type="ECO:0000256" key="1">
    <source>
        <dbReference type="ARBA" id="ARBA00001946"/>
    </source>
</evidence>
<evidence type="ECO:0000313" key="7">
    <source>
        <dbReference type="EMBL" id="CUV01127.1"/>
    </source>
</evidence>
<proteinExistence type="inferred from homology"/>
<comment type="catalytic activity">
    <reaction evidence="6">
        <text>(2R)-O-phospho-3-sulfolactate + H2O = (2R)-3-sulfolactate + phosphate</text>
        <dbReference type="Rhea" id="RHEA:23416"/>
        <dbReference type="ChEBI" id="CHEBI:15377"/>
        <dbReference type="ChEBI" id="CHEBI:15597"/>
        <dbReference type="ChEBI" id="CHEBI:43474"/>
        <dbReference type="ChEBI" id="CHEBI:58738"/>
        <dbReference type="EC" id="3.1.3.71"/>
    </reaction>
</comment>
<dbReference type="GO" id="GO:0050532">
    <property type="term" value="F:2-phosphosulfolactate phosphatase activity"/>
    <property type="evidence" value="ECO:0007669"/>
    <property type="project" value="UniProtKB-EC"/>
</dbReference>
<dbReference type="InterPro" id="IPR005238">
    <property type="entry name" value="ComB-like"/>
</dbReference>
<comment type="similarity">
    <text evidence="2">Belongs to the ComB family.</text>
</comment>
<name>A0A170Q929_9ZZZZ</name>
<dbReference type="Pfam" id="PF04029">
    <property type="entry name" value="2-ph_phosp"/>
    <property type="match status" value="1"/>
</dbReference>
<dbReference type="Gene3D" id="3.90.1560.10">
    <property type="entry name" value="ComB-like"/>
    <property type="match status" value="1"/>
</dbReference>
<dbReference type="EC" id="3.1.3.71" evidence="3"/>
<keyword evidence="4 7" id="KW-0378">Hydrolase</keyword>
<dbReference type="InterPro" id="IPR036702">
    <property type="entry name" value="ComB-like_sf"/>
</dbReference>
<comment type="cofactor">
    <cofactor evidence="1">
        <name>Mg(2+)</name>
        <dbReference type="ChEBI" id="CHEBI:18420"/>
    </cofactor>
</comment>
<keyword evidence="5" id="KW-0460">Magnesium</keyword>
<protein>
    <recommendedName>
        <fullName evidence="3">2-phosphosulfolactate phosphatase</fullName>
        <ecNumber evidence="3">3.1.3.71</ecNumber>
    </recommendedName>
</protein>
<reference evidence="7" key="1">
    <citation type="submission" date="2015-10" db="EMBL/GenBank/DDBJ databases">
        <authorList>
            <person name="Gilbert D.G."/>
        </authorList>
    </citation>
    <scope>NUCLEOTIDE SEQUENCE</scope>
</reference>
<accession>A0A170Q929</accession>
<dbReference type="SUPFAM" id="SSF142823">
    <property type="entry name" value="ComB-like"/>
    <property type="match status" value="1"/>
</dbReference>
<sequence length="229" mass="24657">MEVRLGSLVRDAREAQGTTIIIDVFRAFTTAAIAFEHGAKEITLVAEPEEALELHRRGIGDFLMGEVAGTRPEGFNFGNSPYEISQVDLAGKTLVQSTRAGTVGVAAAVNASEIYLGSFVVAQATVAAIKANGADLVSIIAMGDQGVDRSDEDEHCGIYLRNIMEDREPDFDAVKTLIMAGGATRKFFDPGQPQFHPEDVALALEIDRYDFAMKISREDGLLVARKHGG</sequence>
<gene>
    <name evidence="7" type="ORF">MGWOODY_Clf2460</name>
</gene>
<dbReference type="PANTHER" id="PTHR37311">
    <property type="entry name" value="2-PHOSPHOSULFOLACTATE PHOSPHATASE-RELATED"/>
    <property type="match status" value="1"/>
</dbReference>
<dbReference type="AlphaFoldDB" id="A0A170Q929"/>